<feature type="coiled-coil region" evidence="1">
    <location>
        <begin position="188"/>
        <end position="263"/>
    </location>
</feature>
<evidence type="ECO:0000256" key="1">
    <source>
        <dbReference type="SAM" id="Coils"/>
    </source>
</evidence>
<name>A0ABM4B169_HYDVU</name>
<sequence length="284" mass="34204">MIEEEVEKEVEQIEKEIHEIIKEMDWEQYILDTTKNKMNNNDDFDEMFHGFGDVLEEPENMEVEDITFNDIFKGQDIEDIETNIILILILLFQLIKKMEDNTYPCCFCDKEFTAEEFMKHQIDCSTEQYSHECFTYYYEHSVNCFQSYKEQQNQYFKQMIQDEMKKLHYLNVFINQIMNGMKNHQVILTKQINNSKEKDQEIKNLKEENVKLYQTQEETNKEMSELKNLFYDNMMVLANQQDTEHLNQEITKLNQTVEENSTEFLALKKINSTNERSESNTTHL</sequence>
<gene>
    <name evidence="3" type="primary">LOC136074129</name>
</gene>
<accession>A0ABM4B169</accession>
<evidence type="ECO:0000313" key="3">
    <source>
        <dbReference type="RefSeq" id="XP_065642502.1"/>
    </source>
</evidence>
<dbReference type="RefSeq" id="XP_065642502.1">
    <property type="nucleotide sequence ID" value="XM_065786430.1"/>
</dbReference>
<dbReference type="Proteomes" id="UP001652625">
    <property type="component" value="Chromosome 01"/>
</dbReference>
<dbReference type="GeneID" id="136074129"/>
<keyword evidence="1" id="KW-0175">Coiled coil</keyword>
<organism evidence="2 3">
    <name type="scientific">Hydra vulgaris</name>
    <name type="common">Hydra</name>
    <name type="synonym">Hydra attenuata</name>
    <dbReference type="NCBI Taxonomy" id="6087"/>
    <lineage>
        <taxon>Eukaryota</taxon>
        <taxon>Metazoa</taxon>
        <taxon>Cnidaria</taxon>
        <taxon>Hydrozoa</taxon>
        <taxon>Hydroidolina</taxon>
        <taxon>Anthoathecata</taxon>
        <taxon>Aplanulata</taxon>
        <taxon>Hydridae</taxon>
        <taxon>Hydra</taxon>
    </lineage>
</organism>
<keyword evidence="2" id="KW-1185">Reference proteome</keyword>
<protein>
    <submittedName>
        <fullName evidence="3">Uncharacterized protein LOC136074129</fullName>
    </submittedName>
</protein>
<reference evidence="3" key="2">
    <citation type="submission" date="2025-08" db="UniProtKB">
        <authorList>
            <consortium name="RefSeq"/>
        </authorList>
    </citation>
    <scope>IDENTIFICATION</scope>
</reference>
<proteinExistence type="predicted"/>
<evidence type="ECO:0000313" key="2">
    <source>
        <dbReference type="Proteomes" id="UP001652625"/>
    </source>
</evidence>
<reference evidence="2" key="1">
    <citation type="submission" date="2025-05" db="UniProtKB">
        <authorList>
            <consortium name="RefSeq"/>
        </authorList>
    </citation>
    <scope>NUCLEOTIDE SEQUENCE [LARGE SCALE GENOMIC DNA]</scope>
</reference>